<dbReference type="RefSeq" id="WP_100369821.1">
    <property type="nucleotide sequence ID" value="NZ_PGTY01000005.1"/>
</dbReference>
<dbReference type="OrthoDB" id="30037at2"/>
<keyword evidence="4" id="KW-1185">Reference proteome</keyword>
<dbReference type="InterPro" id="IPR004352">
    <property type="entry name" value="GH114_TIM-barrel"/>
</dbReference>
<dbReference type="PRINTS" id="PR01545">
    <property type="entry name" value="THEMAYE10DUF"/>
</dbReference>
<proteinExistence type="predicted"/>
<dbReference type="SUPFAM" id="SSF51120">
    <property type="entry name" value="beta-Roll"/>
    <property type="match status" value="1"/>
</dbReference>
<dbReference type="InterPro" id="IPR016062">
    <property type="entry name" value="TM1410-rel"/>
</dbReference>
<dbReference type="NCBIfam" id="TIGR01370">
    <property type="entry name" value="MJ1477/TM1410 family putative glycoside hydrolase"/>
    <property type="match status" value="1"/>
</dbReference>
<dbReference type="SUPFAM" id="SSF51445">
    <property type="entry name" value="(Trans)glycosidases"/>
    <property type="match status" value="2"/>
</dbReference>
<dbReference type="InterPro" id="IPR016063">
    <property type="entry name" value="TM1410_Glycdase"/>
</dbReference>
<dbReference type="InterPro" id="IPR011049">
    <property type="entry name" value="Serralysin-like_metalloprot_C"/>
</dbReference>
<gene>
    <name evidence="3" type="ORF">BC777_3890</name>
</gene>
<dbReference type="Gene3D" id="3.20.20.70">
    <property type="entry name" value="Aldolase class I"/>
    <property type="match status" value="2"/>
</dbReference>
<comment type="caution">
    <text evidence="3">The sequence shown here is derived from an EMBL/GenBank/DDBJ whole genome shotgun (WGS) entry which is preliminary data.</text>
</comment>
<dbReference type="Pfam" id="PF00353">
    <property type="entry name" value="HemolysinCabind"/>
    <property type="match status" value="1"/>
</dbReference>
<protein>
    <submittedName>
        <fullName evidence="3">Uncharacterized protein (TIGR01370 family)</fullName>
    </submittedName>
</protein>
<dbReference type="PROSITE" id="PS00330">
    <property type="entry name" value="HEMOLYSIN_CALCIUM"/>
    <property type="match status" value="3"/>
</dbReference>
<dbReference type="Pfam" id="PF03537">
    <property type="entry name" value="Glyco_hydro_114"/>
    <property type="match status" value="2"/>
</dbReference>
<name>A0A2M8W097_9RHOB</name>
<feature type="domain" description="Glycoside-hydrolase family GH114 TIM-barrel" evidence="2">
    <location>
        <begin position="7"/>
        <end position="263"/>
    </location>
</feature>
<dbReference type="Gene3D" id="2.150.10.10">
    <property type="entry name" value="Serralysin-like metalloprotease, C-terminal"/>
    <property type="match status" value="1"/>
</dbReference>
<sequence length="751" mass="80544">MTMPLLYQLQNADYASLSAGDFRVAVIDPDDSELTAEQVSDLQTSQDKLLYAYTSIGEAETYRDYWEDSWTTNPPDYVLGENAEWEGNFRVEFWDTDWQAIIYERIDDLLAKGYDGAYLDIVDGYTVDEVIAAYPGTDEELRQEMIDFVIGISEYAKAQDPDFAIIPQNAVGLLGMTEDGPDSGANTAYLEAIDGLGVEDLWYNDDEVSDWTQGDLDYIALAQAAEKFVLATSYPTQDAYQEAFIANAIDEGLIPFAAERELDGTIDAVNEGIEAAMEGGDFNAPWAEDTAEPVDGEPGTTTDLEVDQFAVQYTNIDADEIAASPYDLLIVEGKPGDAETADLSDADVATLVASGKTMVGYVSVGQSDDARPYWDTSWTDDGTDTGVLTDAAPSWLAEQADSYDAAIVEFWDADWQGLVIDQVTELASRGYSGIFLDNMLSYYEVAALRDELGTEQSQLYAQEMMDFVVAISEAGKAVNPDFVVIPNGGPYIIGDAGYTTDSAEAVAYLDAIDAIMAESFFGLATGYYDEAALDTFQSTFADQGIDVLALEYSTDADAMDAFATEAEARGFAASVSADMALDALPEPLEEAAEPVVMTGTSGADELIGGTGDDDIAGAQGADTITGDAGDDNLRGNRGQDTIYGGEGDDTLAGGKGHDYLDGGVGDDILTGGKGHDELFGGEGSDQFVFAASSGWDVIADFDVAVDVLVVENLEILESYETSDALVLELEWNTQVELTGLSLDDLADISFA</sequence>
<reference evidence="3 4" key="1">
    <citation type="submission" date="2017-11" db="EMBL/GenBank/DDBJ databases">
        <title>Genomic Encyclopedia of Archaeal and Bacterial Type Strains, Phase II (KMG-II): From Individual Species to Whole Genera.</title>
        <authorList>
            <person name="Goeker M."/>
        </authorList>
    </citation>
    <scope>NUCLEOTIDE SEQUENCE [LARGE SCALE GENOMIC DNA]</scope>
    <source>
        <strain evidence="3 4">DSM 29128</strain>
    </source>
</reference>
<dbReference type="InterPro" id="IPR018511">
    <property type="entry name" value="Hemolysin-typ_Ca-bd_CS"/>
</dbReference>
<dbReference type="PANTHER" id="PTHR35882">
    <property type="entry name" value="PELA"/>
    <property type="match status" value="1"/>
</dbReference>
<evidence type="ECO:0000313" key="3">
    <source>
        <dbReference type="EMBL" id="PJI84348.1"/>
    </source>
</evidence>
<accession>A0A2M8W097</accession>
<organism evidence="3 4">
    <name type="scientific">Yoonia maricola</name>
    <dbReference type="NCBI Taxonomy" id="420999"/>
    <lineage>
        <taxon>Bacteria</taxon>
        <taxon>Pseudomonadati</taxon>
        <taxon>Pseudomonadota</taxon>
        <taxon>Alphaproteobacteria</taxon>
        <taxon>Rhodobacterales</taxon>
        <taxon>Paracoccaceae</taxon>
        <taxon>Yoonia</taxon>
    </lineage>
</organism>
<feature type="domain" description="Glycoside-hydrolase family GH114 TIM-barrel" evidence="2">
    <location>
        <begin position="341"/>
        <end position="582"/>
    </location>
</feature>
<evidence type="ECO:0000259" key="2">
    <source>
        <dbReference type="Pfam" id="PF03537"/>
    </source>
</evidence>
<dbReference type="PRINTS" id="PR00313">
    <property type="entry name" value="CABNDNGRPT"/>
</dbReference>
<dbReference type="InterPro" id="IPR017853">
    <property type="entry name" value="GH"/>
</dbReference>
<evidence type="ECO:0000256" key="1">
    <source>
        <dbReference type="SAM" id="MobiDB-lite"/>
    </source>
</evidence>
<dbReference type="GO" id="GO:0005509">
    <property type="term" value="F:calcium ion binding"/>
    <property type="evidence" value="ECO:0007669"/>
    <property type="project" value="InterPro"/>
</dbReference>
<dbReference type="AlphaFoldDB" id="A0A2M8W097"/>
<dbReference type="PANTHER" id="PTHR35882:SF2">
    <property type="entry name" value="PELA"/>
    <property type="match status" value="1"/>
</dbReference>
<feature type="compositionally biased region" description="Low complexity" evidence="1">
    <location>
        <begin position="617"/>
        <end position="627"/>
    </location>
</feature>
<dbReference type="InterPro" id="IPR001343">
    <property type="entry name" value="Hemolysn_Ca-bd"/>
</dbReference>
<feature type="region of interest" description="Disordered" evidence="1">
    <location>
        <begin position="617"/>
        <end position="649"/>
    </location>
</feature>
<dbReference type="Proteomes" id="UP000228531">
    <property type="component" value="Unassembled WGS sequence"/>
</dbReference>
<evidence type="ECO:0000313" key="4">
    <source>
        <dbReference type="Proteomes" id="UP000228531"/>
    </source>
</evidence>
<dbReference type="EMBL" id="PGTY01000005">
    <property type="protein sequence ID" value="PJI84348.1"/>
    <property type="molecule type" value="Genomic_DNA"/>
</dbReference>
<dbReference type="InterPro" id="IPR013785">
    <property type="entry name" value="Aldolase_TIM"/>
</dbReference>